<comment type="caution">
    <text evidence="3">The sequence shown here is derived from an EMBL/GenBank/DDBJ whole genome shotgun (WGS) entry which is preliminary data.</text>
</comment>
<dbReference type="GeneID" id="89932372"/>
<evidence type="ECO:0000313" key="3">
    <source>
        <dbReference type="EMBL" id="KAK5162996.1"/>
    </source>
</evidence>
<dbReference type="RefSeq" id="XP_064653586.1">
    <property type="nucleotide sequence ID" value="XM_064808264.1"/>
</dbReference>
<evidence type="ECO:0000256" key="1">
    <source>
        <dbReference type="SAM" id="SignalP"/>
    </source>
</evidence>
<reference evidence="3 4" key="1">
    <citation type="submission" date="2023-08" db="EMBL/GenBank/DDBJ databases">
        <title>Black Yeasts Isolated from many extreme environments.</title>
        <authorList>
            <person name="Coleine C."/>
            <person name="Stajich J.E."/>
            <person name="Selbmann L."/>
        </authorList>
    </citation>
    <scope>NUCLEOTIDE SEQUENCE [LARGE SCALE GENOMIC DNA]</scope>
    <source>
        <strain evidence="3 4">CCFEE 5935</strain>
    </source>
</reference>
<dbReference type="Proteomes" id="UP001337655">
    <property type="component" value="Unassembled WGS sequence"/>
</dbReference>
<proteinExistence type="predicted"/>
<dbReference type="AlphaFoldDB" id="A0AAV9NXT3"/>
<evidence type="ECO:0000259" key="2">
    <source>
        <dbReference type="Pfam" id="PF26534"/>
    </source>
</evidence>
<dbReference type="Pfam" id="PF26534">
    <property type="entry name" value="NTF2_7"/>
    <property type="match status" value="1"/>
</dbReference>
<keyword evidence="1" id="KW-0732">Signal</keyword>
<organism evidence="3 4">
    <name type="scientific">Saxophila tyrrhenica</name>
    <dbReference type="NCBI Taxonomy" id="1690608"/>
    <lineage>
        <taxon>Eukaryota</taxon>
        <taxon>Fungi</taxon>
        <taxon>Dikarya</taxon>
        <taxon>Ascomycota</taxon>
        <taxon>Pezizomycotina</taxon>
        <taxon>Dothideomycetes</taxon>
        <taxon>Dothideomycetidae</taxon>
        <taxon>Mycosphaerellales</taxon>
        <taxon>Extremaceae</taxon>
        <taxon>Saxophila</taxon>
    </lineage>
</organism>
<sequence>MKSFFTVLSAIASLAVAAPHHGGHHNKCISQSEAETLVARYAAVIAGQPSDLGGPVKTARAIAAKGYSEQSDSANQLGGLPLGSLTVATKRDWIYESQNNPPFPTETQAVYVTDCNKVTWLWISPNFGSGAYPVQGIHLLTTNDDCKLTMVNFEFNSFAAALDTGYTIFYANGTQYGA</sequence>
<protein>
    <recommendedName>
        <fullName evidence="2">NTF2-like domain-containing protein</fullName>
    </recommendedName>
</protein>
<feature type="domain" description="NTF2-like" evidence="2">
    <location>
        <begin position="27"/>
        <end position="166"/>
    </location>
</feature>
<name>A0AAV9NXT3_9PEZI</name>
<accession>A0AAV9NXT3</accession>
<keyword evidence="4" id="KW-1185">Reference proteome</keyword>
<evidence type="ECO:0000313" key="4">
    <source>
        <dbReference type="Proteomes" id="UP001337655"/>
    </source>
</evidence>
<feature type="signal peptide" evidence="1">
    <location>
        <begin position="1"/>
        <end position="17"/>
    </location>
</feature>
<feature type="chain" id="PRO_5043631273" description="NTF2-like domain-containing protein" evidence="1">
    <location>
        <begin position="18"/>
        <end position="178"/>
    </location>
</feature>
<dbReference type="EMBL" id="JAVRRT010000030">
    <property type="protein sequence ID" value="KAK5162996.1"/>
    <property type="molecule type" value="Genomic_DNA"/>
</dbReference>
<dbReference type="InterPro" id="IPR058645">
    <property type="entry name" value="NTF2-like_dom_7"/>
</dbReference>
<gene>
    <name evidence="3" type="ORF">LTR77_011051</name>
</gene>